<accession>A0A8H5LVV7</accession>
<keyword evidence="2" id="KW-0004">4Fe-4S</keyword>
<dbReference type="GO" id="GO:0046872">
    <property type="term" value="F:metal ion binding"/>
    <property type="evidence" value="ECO:0007669"/>
    <property type="project" value="UniProtKB-KW"/>
</dbReference>
<keyword evidence="7" id="KW-0051">Antiviral defense</keyword>
<evidence type="ECO:0000256" key="6">
    <source>
        <dbReference type="ARBA" id="ARBA00023014"/>
    </source>
</evidence>
<evidence type="ECO:0000256" key="3">
    <source>
        <dbReference type="ARBA" id="ARBA00022691"/>
    </source>
</evidence>
<evidence type="ECO:0000256" key="5">
    <source>
        <dbReference type="ARBA" id="ARBA00023004"/>
    </source>
</evidence>
<dbReference type="PROSITE" id="PS51918">
    <property type="entry name" value="RADICAL_SAM"/>
    <property type="match status" value="1"/>
</dbReference>
<evidence type="ECO:0000256" key="1">
    <source>
        <dbReference type="ARBA" id="ARBA00001966"/>
    </source>
</evidence>
<dbReference type="GO" id="GO:0003824">
    <property type="term" value="F:catalytic activity"/>
    <property type="evidence" value="ECO:0007669"/>
    <property type="project" value="InterPro"/>
</dbReference>
<comment type="cofactor">
    <cofactor evidence="1">
        <name>[4Fe-4S] cluster</name>
        <dbReference type="ChEBI" id="CHEBI:49883"/>
    </cofactor>
</comment>
<gene>
    <name evidence="9" type="ORF">D9758_004232</name>
</gene>
<organism evidence="9 10">
    <name type="scientific">Tetrapyrgos nigripes</name>
    <dbReference type="NCBI Taxonomy" id="182062"/>
    <lineage>
        <taxon>Eukaryota</taxon>
        <taxon>Fungi</taxon>
        <taxon>Dikarya</taxon>
        <taxon>Basidiomycota</taxon>
        <taxon>Agaricomycotina</taxon>
        <taxon>Agaricomycetes</taxon>
        <taxon>Agaricomycetidae</taxon>
        <taxon>Agaricales</taxon>
        <taxon>Marasmiineae</taxon>
        <taxon>Marasmiaceae</taxon>
        <taxon>Tetrapyrgos</taxon>
    </lineage>
</organism>
<evidence type="ECO:0000313" key="9">
    <source>
        <dbReference type="EMBL" id="KAF5371319.1"/>
    </source>
</evidence>
<dbReference type="InterPro" id="IPR058240">
    <property type="entry name" value="rSAM_sf"/>
</dbReference>
<dbReference type="EMBL" id="JAACJM010000009">
    <property type="protein sequence ID" value="KAF5371319.1"/>
    <property type="molecule type" value="Genomic_DNA"/>
</dbReference>
<dbReference type="CDD" id="cd01335">
    <property type="entry name" value="Radical_SAM"/>
    <property type="match status" value="1"/>
</dbReference>
<evidence type="ECO:0000256" key="2">
    <source>
        <dbReference type="ARBA" id="ARBA00022485"/>
    </source>
</evidence>
<evidence type="ECO:0000256" key="4">
    <source>
        <dbReference type="ARBA" id="ARBA00022723"/>
    </source>
</evidence>
<dbReference type="SFLD" id="SFLDG01088">
    <property type="entry name" value="antiviral_proteins"/>
    <property type="match status" value="1"/>
</dbReference>
<dbReference type="PANTHER" id="PTHR21339:SF0">
    <property type="entry name" value="S-ADENOSYLMETHIONINE-DEPENDENT NUCLEOTIDE DEHYDRATASE RSAD2"/>
    <property type="match status" value="1"/>
</dbReference>
<feature type="domain" description="Radical SAM core" evidence="8">
    <location>
        <begin position="20"/>
        <end position="234"/>
    </location>
</feature>
<dbReference type="Pfam" id="PF04055">
    <property type="entry name" value="Radical_SAM"/>
    <property type="match status" value="1"/>
</dbReference>
<dbReference type="Proteomes" id="UP000559256">
    <property type="component" value="Unassembled WGS sequence"/>
</dbReference>
<keyword evidence="10" id="KW-1185">Reference proteome</keyword>
<keyword evidence="5" id="KW-0408">Iron</keyword>
<keyword evidence="4" id="KW-0479">Metal-binding</keyword>
<dbReference type="SMART" id="SM00729">
    <property type="entry name" value="Elp3"/>
    <property type="match status" value="1"/>
</dbReference>
<name>A0A8H5LVV7_9AGAR</name>
<evidence type="ECO:0000256" key="7">
    <source>
        <dbReference type="ARBA" id="ARBA00023118"/>
    </source>
</evidence>
<dbReference type="InterPro" id="IPR006638">
    <property type="entry name" value="Elp3/MiaA/NifB-like_rSAM"/>
</dbReference>
<protein>
    <recommendedName>
        <fullName evidence="8">Radical SAM core domain-containing protein</fullName>
    </recommendedName>
</protein>
<keyword evidence="3" id="KW-0949">S-adenosyl-L-methionine</keyword>
<dbReference type="InterPro" id="IPR007197">
    <property type="entry name" value="rSAM"/>
</dbReference>
<dbReference type="GO" id="GO:0051539">
    <property type="term" value="F:4 iron, 4 sulfur cluster binding"/>
    <property type="evidence" value="ECO:0007669"/>
    <property type="project" value="UniProtKB-KW"/>
</dbReference>
<dbReference type="InterPro" id="IPR051196">
    <property type="entry name" value="RSAD2/Viperin_antiviral"/>
</dbReference>
<dbReference type="GO" id="GO:0051607">
    <property type="term" value="P:defense response to virus"/>
    <property type="evidence" value="ECO:0007669"/>
    <property type="project" value="UniProtKB-KW"/>
</dbReference>
<keyword evidence="6" id="KW-0411">Iron-sulfur</keyword>
<comment type="caution">
    <text evidence="9">The sequence shown here is derived from an EMBL/GenBank/DDBJ whole genome shotgun (WGS) entry which is preliminary data.</text>
</comment>
<dbReference type="OrthoDB" id="549750at2759"/>
<evidence type="ECO:0000259" key="8">
    <source>
        <dbReference type="PROSITE" id="PS51918"/>
    </source>
</evidence>
<dbReference type="SFLD" id="SFLDG01067">
    <property type="entry name" value="SPASM/twitch_domain_containing"/>
    <property type="match status" value="1"/>
</dbReference>
<dbReference type="InterPro" id="IPR013785">
    <property type="entry name" value="Aldolase_TIM"/>
</dbReference>
<dbReference type="Gene3D" id="3.20.20.70">
    <property type="entry name" value="Aldolase class I"/>
    <property type="match status" value="1"/>
</dbReference>
<reference evidence="9 10" key="1">
    <citation type="journal article" date="2020" name="ISME J.">
        <title>Uncovering the hidden diversity of litter-decomposition mechanisms in mushroom-forming fungi.</title>
        <authorList>
            <person name="Floudas D."/>
            <person name="Bentzer J."/>
            <person name="Ahren D."/>
            <person name="Johansson T."/>
            <person name="Persson P."/>
            <person name="Tunlid A."/>
        </authorList>
    </citation>
    <scope>NUCLEOTIDE SEQUENCE [LARGE SCALE GENOMIC DNA]</scope>
    <source>
        <strain evidence="9 10">CBS 291.85</strain>
    </source>
</reference>
<sequence length="234" mass="26532">MLSFLGLPSLSSLPFLNIAVEEPQNTLVPLSVNYFPHRKCNYSCEFCFHTSKNLKILDLDVAKHGLRLLADAGMKKLNISGGEPFLQPTFIGEIFKFCKKELDLESCSVVNNGSKVSEKWLDEYGKYLDVMAISCDSFDADTNVKQGRAENGKAGHIDQVFKVAEWCRARGIKIKINTVVTIHNWEEDMIEQIRELAPFRWKVFQVLLLNGENTGKETNSLRDARPLVITNEQF</sequence>
<proteinExistence type="predicted"/>
<dbReference type="SFLD" id="SFLDS00029">
    <property type="entry name" value="Radical_SAM"/>
    <property type="match status" value="1"/>
</dbReference>
<evidence type="ECO:0000313" key="10">
    <source>
        <dbReference type="Proteomes" id="UP000559256"/>
    </source>
</evidence>
<dbReference type="AlphaFoldDB" id="A0A8H5LVV7"/>
<dbReference type="PANTHER" id="PTHR21339">
    <property type="entry name" value="RADICAL S-ADENOSYL METHIONINE DOMAIN-CONTAINING PROTEIN 2"/>
    <property type="match status" value="1"/>
</dbReference>
<dbReference type="SUPFAM" id="SSF102114">
    <property type="entry name" value="Radical SAM enzymes"/>
    <property type="match status" value="1"/>
</dbReference>